<dbReference type="CDD" id="cd02340">
    <property type="entry name" value="ZZ_NBR1_like"/>
    <property type="match status" value="2"/>
</dbReference>
<dbReference type="SMART" id="SM00291">
    <property type="entry name" value="ZnF_ZZ"/>
    <property type="match status" value="4"/>
</dbReference>
<dbReference type="SUPFAM" id="SSF57850">
    <property type="entry name" value="RING/U-box"/>
    <property type="match status" value="4"/>
</dbReference>
<feature type="compositionally biased region" description="Basic and acidic residues" evidence="5">
    <location>
        <begin position="855"/>
        <end position="930"/>
    </location>
</feature>
<feature type="region of interest" description="Disordered" evidence="5">
    <location>
        <begin position="1041"/>
        <end position="1069"/>
    </location>
</feature>
<dbReference type="Pfam" id="PF16158">
    <property type="entry name" value="N_BRCA1_IG"/>
    <property type="match status" value="1"/>
</dbReference>
<dbReference type="InterPro" id="IPR032350">
    <property type="entry name" value="Nbr1_FW"/>
</dbReference>
<organism evidence="7 8">
    <name type="scientific">Lineolata rhizophorae</name>
    <dbReference type="NCBI Taxonomy" id="578093"/>
    <lineage>
        <taxon>Eukaryota</taxon>
        <taxon>Fungi</taxon>
        <taxon>Dikarya</taxon>
        <taxon>Ascomycota</taxon>
        <taxon>Pezizomycotina</taxon>
        <taxon>Dothideomycetes</taxon>
        <taxon>Dothideomycetes incertae sedis</taxon>
        <taxon>Lineolatales</taxon>
        <taxon>Lineolataceae</taxon>
        <taxon>Lineolata</taxon>
    </lineage>
</organism>
<feature type="compositionally biased region" description="Basic and acidic residues" evidence="5">
    <location>
        <begin position="945"/>
        <end position="956"/>
    </location>
</feature>
<dbReference type="InterPro" id="IPR041981">
    <property type="entry name" value="ZZZ3_ZZ"/>
</dbReference>
<feature type="region of interest" description="Disordered" evidence="5">
    <location>
        <begin position="100"/>
        <end position="143"/>
    </location>
</feature>
<dbReference type="InterPro" id="IPR013783">
    <property type="entry name" value="Ig-like_fold"/>
</dbReference>
<dbReference type="PANTHER" id="PTHR20930">
    <property type="entry name" value="OVARIAN CARCINOMA ANTIGEN CA125-RELATED"/>
    <property type="match status" value="1"/>
</dbReference>
<reference evidence="7" key="1">
    <citation type="journal article" date="2020" name="Stud. Mycol.">
        <title>101 Dothideomycetes genomes: a test case for predicting lifestyles and emergence of pathogens.</title>
        <authorList>
            <person name="Haridas S."/>
            <person name="Albert R."/>
            <person name="Binder M."/>
            <person name="Bloem J."/>
            <person name="Labutti K."/>
            <person name="Salamov A."/>
            <person name="Andreopoulos B."/>
            <person name="Baker S."/>
            <person name="Barry K."/>
            <person name="Bills G."/>
            <person name="Bluhm B."/>
            <person name="Cannon C."/>
            <person name="Castanera R."/>
            <person name="Culley D."/>
            <person name="Daum C."/>
            <person name="Ezra D."/>
            <person name="Gonzalez J."/>
            <person name="Henrissat B."/>
            <person name="Kuo A."/>
            <person name="Liang C."/>
            <person name="Lipzen A."/>
            <person name="Lutzoni F."/>
            <person name="Magnuson J."/>
            <person name="Mondo S."/>
            <person name="Nolan M."/>
            <person name="Ohm R."/>
            <person name="Pangilinan J."/>
            <person name="Park H.-J."/>
            <person name="Ramirez L."/>
            <person name="Alfaro M."/>
            <person name="Sun H."/>
            <person name="Tritt A."/>
            <person name="Yoshinaga Y."/>
            <person name="Zwiers L.-H."/>
            <person name="Turgeon B."/>
            <person name="Goodwin S."/>
            <person name="Spatafora J."/>
            <person name="Crous P."/>
            <person name="Grigoriev I."/>
        </authorList>
    </citation>
    <scope>NUCLEOTIDE SEQUENCE</scope>
    <source>
        <strain evidence="7">ATCC 16933</strain>
    </source>
</reference>
<dbReference type="PROSITE" id="PS50135">
    <property type="entry name" value="ZF_ZZ_2"/>
    <property type="match status" value="1"/>
</dbReference>
<dbReference type="CDD" id="cd02249">
    <property type="entry name" value="ZZ"/>
    <property type="match status" value="1"/>
</dbReference>
<feature type="domain" description="ZZ-type" evidence="6">
    <location>
        <begin position="450"/>
        <end position="505"/>
    </location>
</feature>
<sequence length="1069" mass="116739">MASNVPVTPDTLITVKVSVGSTNRRFKIPLRDLSAQSLPPKLYVLLGIPADEHVVFERFSDSAGAYVTLDPNNPQVYKTLFRAAKAKLKLRLRAIVDGDMNEQAPSSSPPAAIGGQEMGESSKPASIPEAAASSKTASTVTLTTQPSIPNVRRSLAVEDSVQPPSYDRPDLKANWAAEKPCSFFAPGGFAHGGLTIKNILEPEQGAGTPSHFGSWSVYCNNCDRPMTDEHYHCSICDDGDYDLCRSCVDKGVHCPGEGHWLIKRFIRSGKVVNSKTEKVAPKKEEEVAAAPTAKECMPGAFADEKKAEPEADETPTRTCNSCIQVFQEHMFVTCVDCDDYDLCIPCHVERKHGHHPGHVFKPVDEAAELAPQARMLCAAGRNVRHAALCDGCDKTIYGVRHKCLNCPDWDFCSDCIKNARFTHPRHRFVPVYEPLQDAPRSYVRHFGIFCDGPHCRGKSGQEYIVGVRYKCAICHDTDFCATCEASPFNKHNRTHPLIKLQNPVRNVSVTTMGEDKNGAALSTMGDQIARRSVSTETMPAPVNSSAEVRTVADVKPTPAEEPKQQPAKEKIAIKDLLSEPVQEKPEAETEKAREILRRDLSINAHFIKDAVPDGTVVAPNQVFTQVWTLRNPGPIVWPAGCSIRYVGGDGTMLNIPPGRTASAIVVADATESNVVGRPVPAGEEVSFRVTLKAPASPGVAISYWRLKTAEGMAFGHKLWCHVVVRNPPASAAQQPRSSFSSALPIRQPVNPPLPPPPAPPMPQAPPMPRAMHQYAAEQQNAMRTMQLQTEYARRQANLQNIQQLQAQLQARARALQTGADGANQQMGELMRSALMRANNDCRTAKMRLSVHKAAMEQHLQRTRGRSGDAEEKPEEKEKIEEHMKPVKEEKTEMPEEKPEGKEINEPEAKEEINEPEAKEEIKEPEAEAKAPVKPQPVKIEDADEESRAEHIEDIAAKRSASKSPGMVFPQLDKESPVSSTHEGAAASPAEIPAPTEQVAPVAVASPAVTTTETATTTTATTTTAPAHEELLFEDAESVEILSASSADESEDGFLTDEEYDILDASDEEP</sequence>
<feature type="compositionally biased region" description="Acidic residues" evidence="5">
    <location>
        <begin position="1047"/>
        <end position="1069"/>
    </location>
</feature>
<accession>A0A6A6P406</accession>
<keyword evidence="1" id="KW-0479">Metal-binding</keyword>
<dbReference type="Proteomes" id="UP000799766">
    <property type="component" value="Unassembled WGS sequence"/>
</dbReference>
<dbReference type="Gene3D" id="3.30.60.90">
    <property type="match status" value="4"/>
</dbReference>
<feature type="compositionally biased region" description="Low complexity" evidence="5">
    <location>
        <begin position="998"/>
        <end position="1025"/>
    </location>
</feature>
<protein>
    <recommendedName>
        <fullName evidence="6">ZZ-type domain-containing protein</fullName>
    </recommendedName>
</protein>
<feature type="compositionally biased region" description="Polar residues" evidence="5">
    <location>
        <begin position="731"/>
        <end position="741"/>
    </location>
</feature>
<evidence type="ECO:0000256" key="4">
    <source>
        <dbReference type="PROSITE-ProRule" id="PRU00228"/>
    </source>
</evidence>
<evidence type="ECO:0000256" key="3">
    <source>
        <dbReference type="ARBA" id="ARBA00022833"/>
    </source>
</evidence>
<dbReference type="AlphaFoldDB" id="A0A6A6P406"/>
<feature type="region of interest" description="Disordered" evidence="5">
    <location>
        <begin position="731"/>
        <end position="765"/>
    </location>
</feature>
<dbReference type="InterPro" id="IPR000433">
    <property type="entry name" value="Znf_ZZ"/>
</dbReference>
<dbReference type="PANTHER" id="PTHR20930:SF0">
    <property type="entry name" value="PROTEIN ILRUN"/>
    <property type="match status" value="1"/>
</dbReference>
<evidence type="ECO:0000313" key="7">
    <source>
        <dbReference type="EMBL" id="KAF2458488.1"/>
    </source>
</evidence>
<evidence type="ECO:0000256" key="5">
    <source>
        <dbReference type="SAM" id="MobiDB-lite"/>
    </source>
</evidence>
<feature type="compositionally biased region" description="Pro residues" evidence="5">
    <location>
        <begin position="749"/>
        <end position="765"/>
    </location>
</feature>
<dbReference type="CDD" id="cd02341">
    <property type="entry name" value="ZZ_ZZZ3"/>
    <property type="match status" value="1"/>
</dbReference>
<feature type="region of interest" description="Disordered" evidence="5">
    <location>
        <begin position="855"/>
        <end position="1027"/>
    </location>
</feature>
<keyword evidence="2 4" id="KW-0863">Zinc-finger</keyword>
<dbReference type="CDD" id="cd14947">
    <property type="entry name" value="NBR1_like"/>
    <property type="match status" value="1"/>
</dbReference>
<feature type="compositionally biased region" description="Low complexity" evidence="5">
    <location>
        <begin position="130"/>
        <end position="143"/>
    </location>
</feature>
<dbReference type="Pfam" id="PF00569">
    <property type="entry name" value="ZZ"/>
    <property type="match status" value="3"/>
</dbReference>
<name>A0A6A6P406_9PEZI</name>
<dbReference type="EMBL" id="MU001677">
    <property type="protein sequence ID" value="KAF2458488.1"/>
    <property type="molecule type" value="Genomic_DNA"/>
</dbReference>
<gene>
    <name evidence="7" type="ORF">BDY21DRAFT_370727</name>
</gene>
<keyword evidence="3" id="KW-0862">Zinc</keyword>
<proteinExistence type="predicted"/>
<dbReference type="Gene3D" id="2.60.40.10">
    <property type="entry name" value="Immunoglobulins"/>
    <property type="match status" value="1"/>
</dbReference>
<keyword evidence="8" id="KW-1185">Reference proteome</keyword>
<dbReference type="InterPro" id="IPR043145">
    <property type="entry name" value="Znf_ZZ_sf"/>
</dbReference>
<evidence type="ECO:0000313" key="8">
    <source>
        <dbReference type="Proteomes" id="UP000799766"/>
    </source>
</evidence>
<dbReference type="OrthoDB" id="661148at2759"/>
<evidence type="ECO:0000259" key="6">
    <source>
        <dbReference type="PROSITE" id="PS50135"/>
    </source>
</evidence>
<evidence type="ECO:0000256" key="2">
    <source>
        <dbReference type="ARBA" id="ARBA00022771"/>
    </source>
</evidence>
<evidence type="ECO:0000256" key="1">
    <source>
        <dbReference type="ARBA" id="ARBA00022723"/>
    </source>
</evidence>
<dbReference type="GO" id="GO:0008270">
    <property type="term" value="F:zinc ion binding"/>
    <property type="evidence" value="ECO:0007669"/>
    <property type="project" value="UniProtKB-KW"/>
</dbReference>